<evidence type="ECO:0000256" key="4">
    <source>
        <dbReference type="ARBA" id="ARBA00022989"/>
    </source>
</evidence>
<keyword evidence="5 8" id="KW-0472">Membrane</keyword>
<reference evidence="9 10" key="1">
    <citation type="submission" date="2019-03" db="EMBL/GenBank/DDBJ databases">
        <title>Genomics of glacier-inhabiting Cryobacterium strains.</title>
        <authorList>
            <person name="Liu Q."/>
            <person name="Xin Y.-H."/>
        </authorList>
    </citation>
    <scope>NUCLEOTIDE SEQUENCE [LARGE SCALE GENOMIC DNA]</scope>
    <source>
        <strain evidence="9 10">MDB1-5</strain>
    </source>
</reference>
<keyword evidence="3 6" id="KW-0812">Transmembrane</keyword>
<dbReference type="EMBL" id="SOFS01000025">
    <property type="protein sequence ID" value="TFC19403.1"/>
    <property type="molecule type" value="Genomic_DNA"/>
</dbReference>
<evidence type="ECO:0000256" key="1">
    <source>
        <dbReference type="ARBA" id="ARBA00004141"/>
    </source>
</evidence>
<protein>
    <recommendedName>
        <fullName evidence="11">Aquaporin</fullName>
    </recommendedName>
</protein>
<dbReference type="SUPFAM" id="SSF81338">
    <property type="entry name" value="Aquaporin-like"/>
    <property type="match status" value="1"/>
</dbReference>
<feature type="transmembrane region" description="Helical" evidence="8">
    <location>
        <begin position="139"/>
        <end position="158"/>
    </location>
</feature>
<feature type="transmembrane region" description="Helical" evidence="8">
    <location>
        <begin position="185"/>
        <end position="205"/>
    </location>
</feature>
<evidence type="ECO:0000256" key="7">
    <source>
        <dbReference type="SAM" id="MobiDB-lite"/>
    </source>
</evidence>
<proteinExistence type="inferred from homology"/>
<keyword evidence="10" id="KW-1185">Reference proteome</keyword>
<dbReference type="Pfam" id="PF00230">
    <property type="entry name" value="MIP"/>
    <property type="match status" value="1"/>
</dbReference>
<keyword evidence="2 6" id="KW-0813">Transport</keyword>
<accession>A0ABY2IL60</accession>
<evidence type="ECO:0000313" key="10">
    <source>
        <dbReference type="Proteomes" id="UP000297604"/>
    </source>
</evidence>
<dbReference type="InterPro" id="IPR000425">
    <property type="entry name" value="MIP"/>
</dbReference>
<comment type="subcellular location">
    <subcellularLocation>
        <location evidence="1">Membrane</location>
        <topology evidence="1">Multi-pass membrane protein</topology>
    </subcellularLocation>
</comment>
<dbReference type="Proteomes" id="UP000297604">
    <property type="component" value="Unassembled WGS sequence"/>
</dbReference>
<gene>
    <name evidence="9" type="ORF">E3O46_12635</name>
</gene>
<evidence type="ECO:0000256" key="6">
    <source>
        <dbReference type="RuleBase" id="RU000477"/>
    </source>
</evidence>
<dbReference type="InterPro" id="IPR023271">
    <property type="entry name" value="Aquaporin-like"/>
</dbReference>
<feature type="region of interest" description="Disordered" evidence="7">
    <location>
        <begin position="210"/>
        <end position="238"/>
    </location>
</feature>
<feature type="transmembrane region" description="Helical" evidence="8">
    <location>
        <begin position="35"/>
        <end position="63"/>
    </location>
</feature>
<dbReference type="PANTHER" id="PTHR45724:SF13">
    <property type="entry name" value="AQUAPORIN NIP1-1-RELATED"/>
    <property type="match status" value="1"/>
</dbReference>
<organism evidence="9 10">
    <name type="scientific">Cryobacterium glucosi</name>
    <dbReference type="NCBI Taxonomy" id="1259175"/>
    <lineage>
        <taxon>Bacteria</taxon>
        <taxon>Bacillati</taxon>
        <taxon>Actinomycetota</taxon>
        <taxon>Actinomycetes</taxon>
        <taxon>Micrococcales</taxon>
        <taxon>Microbacteriaceae</taxon>
        <taxon>Cryobacterium</taxon>
    </lineage>
</organism>
<feature type="transmembrane region" description="Helical" evidence="8">
    <location>
        <begin position="75"/>
        <end position="94"/>
    </location>
</feature>
<comment type="similarity">
    <text evidence="6">Belongs to the MIP/aquaporin (TC 1.A.8) family.</text>
</comment>
<evidence type="ECO:0008006" key="11">
    <source>
        <dbReference type="Google" id="ProtNLM"/>
    </source>
</evidence>
<evidence type="ECO:0000256" key="8">
    <source>
        <dbReference type="SAM" id="Phobius"/>
    </source>
</evidence>
<evidence type="ECO:0000256" key="5">
    <source>
        <dbReference type="ARBA" id="ARBA00023136"/>
    </source>
</evidence>
<keyword evidence="4 8" id="KW-1133">Transmembrane helix</keyword>
<dbReference type="PANTHER" id="PTHR45724">
    <property type="entry name" value="AQUAPORIN NIP2-1"/>
    <property type="match status" value="1"/>
</dbReference>
<dbReference type="InterPro" id="IPR034294">
    <property type="entry name" value="Aquaporin_transptr"/>
</dbReference>
<dbReference type="Gene3D" id="1.20.1080.10">
    <property type="entry name" value="Glycerol uptake facilitator protein"/>
    <property type="match status" value="1"/>
</dbReference>
<dbReference type="PRINTS" id="PR00783">
    <property type="entry name" value="MINTRINSICP"/>
</dbReference>
<evidence type="ECO:0000256" key="3">
    <source>
        <dbReference type="ARBA" id="ARBA00022692"/>
    </source>
</evidence>
<evidence type="ECO:0000313" key="9">
    <source>
        <dbReference type="EMBL" id="TFC19403.1"/>
    </source>
</evidence>
<name>A0ABY2IL60_9MICO</name>
<evidence type="ECO:0000256" key="2">
    <source>
        <dbReference type="ARBA" id="ARBA00022448"/>
    </source>
</evidence>
<sequence>MFGTYFLVLVAAGAGTVDSLTHGDVGRGASVTAPGLMVAAIILFMGAVSGAHLNPLVSVAFALRGDFPWRRVPGYVLAQLLGAILASLTLIAVFGPHGGNGETVPGPAFTDSQALVVEALLTMGLVSTILGSASGAQNIGSFSAIAVGAYIILAGLWASPVSGASMNPARTVGPDLVRGDFTHTWVYLLGPLSGMLLAVGSAYLLRGPGGGPTGTKAAQGTPNSEQPIQRHPNPDNRL</sequence>
<comment type="caution">
    <text evidence="9">The sequence shown here is derived from an EMBL/GenBank/DDBJ whole genome shotgun (WGS) entry which is preliminary data.</text>
</comment>
<feature type="transmembrane region" description="Helical" evidence="8">
    <location>
        <begin position="114"/>
        <end position="132"/>
    </location>
</feature>